<name>A0A1Y4DNK1_9BACT</name>
<comment type="caution">
    <text evidence="1">The sequence shown here is derived from an EMBL/GenBank/DDBJ whole genome shotgun (WGS) entry which is preliminary data.</text>
</comment>
<protein>
    <submittedName>
        <fullName evidence="1">Uncharacterized protein</fullName>
    </submittedName>
</protein>
<organism evidence="1 2">
    <name type="scientific">Candidatus Avelusimicrobium gallicola</name>
    <dbReference type="NCBI Taxonomy" id="2562704"/>
    <lineage>
        <taxon>Bacteria</taxon>
        <taxon>Pseudomonadati</taxon>
        <taxon>Elusimicrobiota</taxon>
        <taxon>Elusimicrobia</taxon>
        <taxon>Elusimicrobiales</taxon>
        <taxon>Elusimicrobiaceae</taxon>
        <taxon>Candidatus Avelusimicrobium</taxon>
    </lineage>
</organism>
<dbReference type="EMBL" id="NFJD01000002">
    <property type="protein sequence ID" value="OUO56981.1"/>
    <property type="molecule type" value="Genomic_DNA"/>
</dbReference>
<dbReference type="RefSeq" id="WP_087288109.1">
    <property type="nucleotide sequence ID" value="NZ_NFJD01000002.1"/>
</dbReference>
<reference evidence="2" key="1">
    <citation type="submission" date="2017-04" db="EMBL/GenBank/DDBJ databases">
        <title>Function of individual gut microbiota members based on whole genome sequencing of pure cultures obtained from chicken caecum.</title>
        <authorList>
            <person name="Medvecky M."/>
            <person name="Cejkova D."/>
            <person name="Polansky O."/>
            <person name="Karasova D."/>
            <person name="Kubasova T."/>
            <person name="Cizek A."/>
            <person name="Rychlik I."/>
        </authorList>
    </citation>
    <scope>NUCLEOTIDE SEQUENCE [LARGE SCALE GENOMIC DNA]</scope>
    <source>
        <strain evidence="2">An273</strain>
    </source>
</reference>
<dbReference type="Proteomes" id="UP000196368">
    <property type="component" value="Unassembled WGS sequence"/>
</dbReference>
<sequence>MPVNLKTNKIVENLKKGFQDIQTVSQEGNFKLFLKQFIAVLLIFLAFRFLNGKFAEKISNYEGQMDAIRVQQTSEREYQSNKKKLLDLEPQFPDISAKNEWLLSLTLGLFKEANVTPQMEGGQAEDTSNASYTATSLRVNAEMGFDQFANFLAQVENSKDFVKISEFSLEKMKEADKLGMNKISMKFNTIFPKEKIAKSLFKDYDKIMKEREAAAKAAKQQAENKEVNK</sequence>
<dbReference type="OrthoDB" id="9866027at2"/>
<evidence type="ECO:0000313" key="1">
    <source>
        <dbReference type="EMBL" id="OUO56981.1"/>
    </source>
</evidence>
<gene>
    <name evidence="1" type="ORF">B5F75_03800</name>
</gene>
<evidence type="ECO:0000313" key="2">
    <source>
        <dbReference type="Proteomes" id="UP000196368"/>
    </source>
</evidence>
<accession>A0A1Y4DNK1</accession>
<dbReference type="Gene3D" id="3.30.70.60">
    <property type="match status" value="1"/>
</dbReference>
<dbReference type="AlphaFoldDB" id="A0A1Y4DNK1"/>
<keyword evidence="2" id="KW-1185">Reference proteome</keyword>
<dbReference type="InterPro" id="IPR014717">
    <property type="entry name" value="Transl_elong_EF1B/ribsomal_bS6"/>
</dbReference>
<proteinExistence type="predicted"/>